<proteinExistence type="predicted"/>
<evidence type="ECO:0000313" key="3">
    <source>
        <dbReference type="Proteomes" id="UP000191008"/>
    </source>
</evidence>
<dbReference type="Proteomes" id="UP000191008">
    <property type="component" value="Unassembled WGS sequence"/>
</dbReference>
<name>A0A1T1DGH3_9LEPT</name>
<dbReference type="AlphaFoldDB" id="A0A1T1DGH3"/>
<sequence length="64" mass="7290">MKNLSNSLHFNNINSEKENKGESGLPLGSRTGLSALVNKLYERNIIQNFVFNYNLLTPHRSLSR</sequence>
<feature type="region of interest" description="Disordered" evidence="1">
    <location>
        <begin position="1"/>
        <end position="26"/>
    </location>
</feature>
<accession>A0A1T1DGH3</accession>
<reference evidence="2 3" key="1">
    <citation type="submission" date="2017-02" db="EMBL/GenBank/DDBJ databases">
        <title>Comparative genomic analysis of Brazilian Leptospira kirschneri strains of different serogroups.</title>
        <authorList>
            <person name="Moreno L.Z."/>
            <person name="Miraglia F."/>
            <person name="Kremer F.S."/>
            <person name="Eslabao M.R."/>
            <person name="Lilenbaum W."/>
            <person name="Dellagostin O.A."/>
            <person name="Moreno A.M."/>
        </authorList>
    </citation>
    <scope>NUCLEOTIDE SEQUENCE [LARGE SCALE GENOMIC DNA]</scope>
    <source>
        <strain evidence="2 3">M110/06</strain>
    </source>
</reference>
<comment type="caution">
    <text evidence="2">The sequence shown here is derived from an EMBL/GenBank/DDBJ whole genome shotgun (WGS) entry which is preliminary data.</text>
</comment>
<evidence type="ECO:0000313" key="2">
    <source>
        <dbReference type="EMBL" id="OOV39971.1"/>
    </source>
</evidence>
<gene>
    <name evidence="2" type="ORF">B1J93_20580</name>
</gene>
<organism evidence="2 3">
    <name type="scientific">Leptospira kirschneri serovar Pomona</name>
    <dbReference type="NCBI Taxonomy" id="561005"/>
    <lineage>
        <taxon>Bacteria</taxon>
        <taxon>Pseudomonadati</taxon>
        <taxon>Spirochaetota</taxon>
        <taxon>Spirochaetia</taxon>
        <taxon>Leptospirales</taxon>
        <taxon>Leptospiraceae</taxon>
        <taxon>Leptospira</taxon>
    </lineage>
</organism>
<dbReference type="EMBL" id="MVIT01000078">
    <property type="protein sequence ID" value="OOV39971.1"/>
    <property type="molecule type" value="Genomic_DNA"/>
</dbReference>
<feature type="compositionally biased region" description="Polar residues" evidence="1">
    <location>
        <begin position="1"/>
        <end position="14"/>
    </location>
</feature>
<protein>
    <submittedName>
        <fullName evidence="2">Uncharacterized protein</fullName>
    </submittedName>
</protein>
<evidence type="ECO:0000256" key="1">
    <source>
        <dbReference type="SAM" id="MobiDB-lite"/>
    </source>
</evidence>